<gene>
    <name evidence="6" type="ORF">FAB82_00585</name>
</gene>
<protein>
    <submittedName>
        <fullName evidence="6">LysR family transcriptional regulator</fullName>
    </submittedName>
</protein>
<accession>A0A4S8QFV0</accession>
<dbReference type="SUPFAM" id="SSF53850">
    <property type="entry name" value="Periplasmic binding protein-like II"/>
    <property type="match status" value="1"/>
</dbReference>
<dbReference type="RefSeq" id="WP_136532585.1">
    <property type="nucleotide sequence ID" value="NZ_STGY01000001.1"/>
</dbReference>
<comment type="caution">
    <text evidence="6">The sequence shown here is derived from an EMBL/GenBank/DDBJ whole genome shotgun (WGS) entry which is preliminary data.</text>
</comment>
<dbReference type="InterPro" id="IPR000847">
    <property type="entry name" value="LysR_HTH_N"/>
</dbReference>
<evidence type="ECO:0000256" key="3">
    <source>
        <dbReference type="ARBA" id="ARBA00023125"/>
    </source>
</evidence>
<dbReference type="GO" id="GO:0003700">
    <property type="term" value="F:DNA-binding transcription factor activity"/>
    <property type="evidence" value="ECO:0007669"/>
    <property type="project" value="InterPro"/>
</dbReference>
<dbReference type="PANTHER" id="PTHR30346:SF0">
    <property type="entry name" value="HCA OPERON TRANSCRIPTIONAL ACTIVATOR HCAR"/>
    <property type="match status" value="1"/>
</dbReference>
<dbReference type="SUPFAM" id="SSF46785">
    <property type="entry name" value="Winged helix' DNA-binding domain"/>
    <property type="match status" value="1"/>
</dbReference>
<dbReference type="GO" id="GO:0003677">
    <property type="term" value="F:DNA binding"/>
    <property type="evidence" value="ECO:0007669"/>
    <property type="project" value="UniProtKB-KW"/>
</dbReference>
<evidence type="ECO:0000259" key="5">
    <source>
        <dbReference type="PROSITE" id="PS50931"/>
    </source>
</evidence>
<dbReference type="Pfam" id="PF03466">
    <property type="entry name" value="LysR_substrate"/>
    <property type="match status" value="1"/>
</dbReference>
<dbReference type="OrthoDB" id="79118at2"/>
<keyword evidence="4" id="KW-0804">Transcription</keyword>
<dbReference type="PANTHER" id="PTHR30346">
    <property type="entry name" value="TRANSCRIPTIONAL DUAL REGULATOR HCAR-RELATED"/>
    <property type="match status" value="1"/>
</dbReference>
<keyword evidence="7" id="KW-1185">Reference proteome</keyword>
<feature type="domain" description="HTH lysR-type" evidence="5">
    <location>
        <begin position="1"/>
        <end position="58"/>
    </location>
</feature>
<dbReference type="PROSITE" id="PS50931">
    <property type="entry name" value="HTH_LYSR"/>
    <property type="match status" value="1"/>
</dbReference>
<dbReference type="InterPro" id="IPR036390">
    <property type="entry name" value="WH_DNA-bd_sf"/>
</dbReference>
<proteinExistence type="inferred from homology"/>
<dbReference type="EMBL" id="STGY01000001">
    <property type="protein sequence ID" value="THV43587.1"/>
    <property type="molecule type" value="Genomic_DNA"/>
</dbReference>
<evidence type="ECO:0000256" key="4">
    <source>
        <dbReference type="ARBA" id="ARBA00023163"/>
    </source>
</evidence>
<comment type="similarity">
    <text evidence="1">Belongs to the LysR transcriptional regulatory family.</text>
</comment>
<dbReference type="InterPro" id="IPR036388">
    <property type="entry name" value="WH-like_DNA-bd_sf"/>
</dbReference>
<name>A0A4S8QFV0_9ACTN</name>
<sequence length="312" mass="34338">MERDELESFLTLAEELHFGRTATRMRLSRARISQLIQRLERRLGAPLFERTSRSVKLTDLGRRFRDEVEPHHRAIADALARAAAEAKGLGGMLRVGFGPALSGEVAMKAADKLRADHPELDVEVCEMSFTDPFGQLRERYYDVQVMELPVREDDLAKGPTLLTEGRMLAVAADHPLAARPWLTMEDLAETVLLAVEGDAPDYRREVSEPHRTPLGAEIGRGPSITTLQEALMQVAAGKGSLLLGARTVEYQPRPGVVYRQVVDAPVVRHGLVWRAGEETRAVKAFAERAAAAAAAEAEGVREQAAMIPEYTG</sequence>
<evidence type="ECO:0000313" key="6">
    <source>
        <dbReference type="EMBL" id="THV43587.1"/>
    </source>
</evidence>
<dbReference type="Gene3D" id="1.10.10.10">
    <property type="entry name" value="Winged helix-like DNA-binding domain superfamily/Winged helix DNA-binding domain"/>
    <property type="match status" value="1"/>
</dbReference>
<evidence type="ECO:0000313" key="7">
    <source>
        <dbReference type="Proteomes" id="UP000308760"/>
    </source>
</evidence>
<organism evidence="6 7">
    <name type="scientific">Glycomyces buryatensis</name>
    <dbReference type="NCBI Taxonomy" id="2570927"/>
    <lineage>
        <taxon>Bacteria</taxon>
        <taxon>Bacillati</taxon>
        <taxon>Actinomycetota</taxon>
        <taxon>Actinomycetes</taxon>
        <taxon>Glycomycetales</taxon>
        <taxon>Glycomycetaceae</taxon>
        <taxon>Glycomyces</taxon>
    </lineage>
</organism>
<dbReference type="AlphaFoldDB" id="A0A4S8QFV0"/>
<reference evidence="7" key="1">
    <citation type="submission" date="2019-04" db="EMBL/GenBank/DDBJ databases">
        <title>Nocardioides xinjiangensis sp. nov.</title>
        <authorList>
            <person name="Liu S."/>
        </authorList>
    </citation>
    <scope>NUCLEOTIDE SEQUENCE [LARGE SCALE GENOMIC DNA]</scope>
    <source>
        <strain evidence="7">18</strain>
    </source>
</reference>
<keyword evidence="3" id="KW-0238">DNA-binding</keyword>
<dbReference type="Proteomes" id="UP000308760">
    <property type="component" value="Unassembled WGS sequence"/>
</dbReference>
<reference evidence="6 7" key="2">
    <citation type="submission" date="2019-05" db="EMBL/GenBank/DDBJ databases">
        <title>Glycomyces buryatensis sp. nov.</title>
        <authorList>
            <person name="Nikitina E."/>
        </authorList>
    </citation>
    <scope>NUCLEOTIDE SEQUENCE [LARGE SCALE GENOMIC DNA]</scope>
    <source>
        <strain evidence="6 7">18</strain>
    </source>
</reference>
<dbReference type="GO" id="GO:0032993">
    <property type="term" value="C:protein-DNA complex"/>
    <property type="evidence" value="ECO:0007669"/>
    <property type="project" value="TreeGrafter"/>
</dbReference>
<evidence type="ECO:0000256" key="1">
    <source>
        <dbReference type="ARBA" id="ARBA00009437"/>
    </source>
</evidence>
<dbReference type="Gene3D" id="3.40.190.10">
    <property type="entry name" value="Periplasmic binding protein-like II"/>
    <property type="match status" value="2"/>
</dbReference>
<keyword evidence="2" id="KW-0805">Transcription regulation</keyword>
<evidence type="ECO:0000256" key="2">
    <source>
        <dbReference type="ARBA" id="ARBA00023015"/>
    </source>
</evidence>
<dbReference type="Pfam" id="PF00126">
    <property type="entry name" value="HTH_1"/>
    <property type="match status" value="1"/>
</dbReference>
<dbReference type="InterPro" id="IPR005119">
    <property type="entry name" value="LysR_subst-bd"/>
</dbReference>